<evidence type="ECO:0000313" key="2">
    <source>
        <dbReference type="Proteomes" id="UP000563094"/>
    </source>
</evidence>
<dbReference type="EMBL" id="JACJIQ010000031">
    <property type="protein sequence ID" value="MBA9079797.1"/>
    <property type="molecule type" value="Genomic_DNA"/>
</dbReference>
<gene>
    <name evidence="1" type="ORF">FHS90_004538</name>
</gene>
<protein>
    <submittedName>
        <fullName evidence="1">Uncharacterized protein</fullName>
    </submittedName>
</protein>
<dbReference type="AlphaFoldDB" id="A0A839GY99"/>
<sequence>MLSSSKRLLYTKVLVVVSVAGSLCTSLTLRAGWGELYPFANWKLFTQPRGSNGLYSSYRIYTLQPGDSVFRRQPVRATRLFNQDDYVYALDYLVNSTLADSTGTGTSSLKLQALVKHLYPGATAYRVVRESTTPQQLLHQPHMYEADTVARF</sequence>
<organism evidence="1 2">
    <name type="scientific">Rufibacter quisquiliarum</name>
    <dbReference type="NCBI Taxonomy" id="1549639"/>
    <lineage>
        <taxon>Bacteria</taxon>
        <taxon>Pseudomonadati</taxon>
        <taxon>Bacteroidota</taxon>
        <taxon>Cytophagia</taxon>
        <taxon>Cytophagales</taxon>
        <taxon>Hymenobacteraceae</taxon>
        <taxon>Rufibacter</taxon>
    </lineage>
</organism>
<name>A0A839GY99_9BACT</name>
<reference evidence="1 2" key="1">
    <citation type="submission" date="2020-08" db="EMBL/GenBank/DDBJ databases">
        <title>Genomic Encyclopedia of Type Strains, Phase IV (KMG-IV): sequencing the most valuable type-strain genomes for metagenomic binning, comparative biology and taxonomic classification.</title>
        <authorList>
            <person name="Goeker M."/>
        </authorList>
    </citation>
    <scope>NUCLEOTIDE SEQUENCE [LARGE SCALE GENOMIC DNA]</scope>
    <source>
        <strain evidence="1 2">DSM 29854</strain>
    </source>
</reference>
<dbReference type="Proteomes" id="UP000563094">
    <property type="component" value="Unassembled WGS sequence"/>
</dbReference>
<accession>A0A839GY99</accession>
<comment type="caution">
    <text evidence="1">The sequence shown here is derived from an EMBL/GenBank/DDBJ whole genome shotgun (WGS) entry which is preliminary data.</text>
</comment>
<proteinExistence type="predicted"/>
<evidence type="ECO:0000313" key="1">
    <source>
        <dbReference type="EMBL" id="MBA9079797.1"/>
    </source>
</evidence>
<dbReference type="RefSeq" id="WP_182514536.1">
    <property type="nucleotide sequence ID" value="NZ_JACJIQ010000031.1"/>
</dbReference>
<keyword evidence="2" id="KW-1185">Reference proteome</keyword>